<dbReference type="Proteomes" id="UP000827092">
    <property type="component" value="Unassembled WGS sequence"/>
</dbReference>
<evidence type="ECO:0000313" key="1">
    <source>
        <dbReference type="EMBL" id="KAG8200946.1"/>
    </source>
</evidence>
<accession>A0AAV6VXX4</accession>
<gene>
    <name evidence="1" type="ORF">JTE90_020585</name>
</gene>
<keyword evidence="2" id="KW-1185">Reference proteome</keyword>
<dbReference type="EMBL" id="JAFNEN010000011">
    <property type="protein sequence ID" value="KAG8200946.1"/>
    <property type="molecule type" value="Genomic_DNA"/>
</dbReference>
<organism evidence="1 2">
    <name type="scientific">Oedothorax gibbosus</name>
    <dbReference type="NCBI Taxonomy" id="931172"/>
    <lineage>
        <taxon>Eukaryota</taxon>
        <taxon>Metazoa</taxon>
        <taxon>Ecdysozoa</taxon>
        <taxon>Arthropoda</taxon>
        <taxon>Chelicerata</taxon>
        <taxon>Arachnida</taxon>
        <taxon>Araneae</taxon>
        <taxon>Araneomorphae</taxon>
        <taxon>Entelegynae</taxon>
        <taxon>Araneoidea</taxon>
        <taxon>Linyphiidae</taxon>
        <taxon>Erigoninae</taxon>
        <taxon>Oedothorax</taxon>
    </lineage>
</organism>
<reference evidence="1 2" key="1">
    <citation type="journal article" date="2022" name="Nat. Ecol. Evol.">
        <title>A masculinizing supergene underlies an exaggerated male reproductive morph in a spider.</title>
        <authorList>
            <person name="Hendrickx F."/>
            <person name="De Corte Z."/>
            <person name="Sonet G."/>
            <person name="Van Belleghem S.M."/>
            <person name="Kostlbacher S."/>
            <person name="Vangestel C."/>
        </authorList>
    </citation>
    <scope>NUCLEOTIDE SEQUENCE [LARGE SCALE GENOMIC DNA]</scope>
    <source>
        <strain evidence="1">W744_W776</strain>
    </source>
</reference>
<protein>
    <submittedName>
        <fullName evidence="1">Uncharacterized protein</fullName>
    </submittedName>
</protein>
<name>A0AAV6VXX4_9ARAC</name>
<proteinExistence type="predicted"/>
<sequence length="172" mass="20168">MSRSIETNRYPNVPYSIQWRGFYSVAITQTPQNIAISKFFRDKHLRRQFFCLKSIYTTEEEFFYSAAITQTPQNVAISKFFSNKHLRKRFFCINSIYATTEKSTLLEFFYSAALTQTPQNVAISKFFSNIYENDSSASIPFMQQLKRAGSRVDIRVPNTYLHCDVDQSEWLV</sequence>
<comment type="caution">
    <text evidence="1">The sequence shown here is derived from an EMBL/GenBank/DDBJ whole genome shotgun (WGS) entry which is preliminary data.</text>
</comment>
<evidence type="ECO:0000313" key="2">
    <source>
        <dbReference type="Proteomes" id="UP000827092"/>
    </source>
</evidence>
<dbReference type="AlphaFoldDB" id="A0AAV6VXX4"/>